<dbReference type="GO" id="GO:0005506">
    <property type="term" value="F:iron ion binding"/>
    <property type="evidence" value="ECO:0007669"/>
    <property type="project" value="InterPro"/>
</dbReference>
<dbReference type="EMBL" id="KV441406">
    <property type="protein sequence ID" value="OAF56025.1"/>
    <property type="molecule type" value="Genomic_DNA"/>
</dbReference>
<feature type="binding site" description="axial binding residue" evidence="7">
    <location>
        <position position="471"/>
    </location>
    <ligand>
        <name>heme</name>
        <dbReference type="ChEBI" id="CHEBI:30413"/>
    </ligand>
    <ligandPart>
        <name>Fe</name>
        <dbReference type="ChEBI" id="CHEBI:18248"/>
    </ligandPart>
</feature>
<protein>
    <submittedName>
        <fullName evidence="9">Uncharacterized protein</fullName>
    </submittedName>
</protein>
<dbReference type="InterPro" id="IPR001128">
    <property type="entry name" value="Cyt_P450"/>
</dbReference>
<dbReference type="PRINTS" id="PR00385">
    <property type="entry name" value="P450"/>
</dbReference>
<keyword evidence="6 8" id="KW-0503">Monooxygenase</keyword>
<dbReference type="PROSITE" id="PS00086">
    <property type="entry name" value="CYTOCHROME_P450"/>
    <property type="match status" value="1"/>
</dbReference>
<dbReference type="VEuPathDB" id="FungiDB:GMDG_06630"/>
<reference evidence="9" key="1">
    <citation type="submission" date="2016-03" db="EMBL/GenBank/DDBJ databases">
        <title>Updated assembly of Pseudogymnoascus destructans, the fungus causing white-nose syndrome of bats.</title>
        <authorList>
            <person name="Palmer J.M."/>
            <person name="Drees K.P."/>
            <person name="Foster J.T."/>
            <person name="Lindner D.L."/>
        </authorList>
    </citation>
    <scope>NUCLEOTIDE SEQUENCE [LARGE SCALE GENOMIC DNA]</scope>
    <source>
        <strain evidence="9">20631-21</strain>
    </source>
</reference>
<keyword evidence="5 7" id="KW-0408">Iron</keyword>
<dbReference type="Gene3D" id="1.10.630.10">
    <property type="entry name" value="Cytochrome P450"/>
    <property type="match status" value="1"/>
</dbReference>
<comment type="similarity">
    <text evidence="2 8">Belongs to the cytochrome P450 family.</text>
</comment>
<dbReference type="RefSeq" id="XP_024321323.1">
    <property type="nucleotide sequence ID" value="XM_024471559.1"/>
</dbReference>
<dbReference type="InterPro" id="IPR047146">
    <property type="entry name" value="Cyt_P450_E_CYP52_fungi"/>
</dbReference>
<evidence type="ECO:0000313" key="9">
    <source>
        <dbReference type="EMBL" id="OAF56025.1"/>
    </source>
</evidence>
<keyword evidence="4 8" id="KW-0560">Oxidoreductase</keyword>
<evidence type="ECO:0000256" key="4">
    <source>
        <dbReference type="ARBA" id="ARBA00023002"/>
    </source>
</evidence>
<dbReference type="InterPro" id="IPR017972">
    <property type="entry name" value="Cyt_P450_CS"/>
</dbReference>
<dbReference type="eggNOG" id="KOG0157">
    <property type="taxonomic scope" value="Eukaryota"/>
</dbReference>
<dbReference type="GeneID" id="36291039"/>
<evidence type="ECO:0000256" key="7">
    <source>
        <dbReference type="PIRSR" id="PIRSR602401-1"/>
    </source>
</evidence>
<dbReference type="CDD" id="cd11063">
    <property type="entry name" value="CYP52"/>
    <property type="match status" value="1"/>
</dbReference>
<keyword evidence="3 7" id="KW-0479">Metal-binding</keyword>
<dbReference type="GO" id="GO:0020037">
    <property type="term" value="F:heme binding"/>
    <property type="evidence" value="ECO:0007669"/>
    <property type="project" value="InterPro"/>
</dbReference>
<dbReference type="Pfam" id="PF00067">
    <property type="entry name" value="p450"/>
    <property type="match status" value="1"/>
</dbReference>
<evidence type="ECO:0000256" key="3">
    <source>
        <dbReference type="ARBA" id="ARBA00022723"/>
    </source>
</evidence>
<gene>
    <name evidence="9" type="ORF">VC83_07996</name>
</gene>
<dbReference type="GO" id="GO:0016705">
    <property type="term" value="F:oxidoreductase activity, acting on paired donors, with incorporation or reduction of molecular oxygen"/>
    <property type="evidence" value="ECO:0007669"/>
    <property type="project" value="InterPro"/>
</dbReference>
<evidence type="ECO:0000256" key="2">
    <source>
        <dbReference type="ARBA" id="ARBA00010617"/>
    </source>
</evidence>
<organism evidence="9">
    <name type="scientific">Pseudogymnoascus destructans</name>
    <dbReference type="NCBI Taxonomy" id="655981"/>
    <lineage>
        <taxon>Eukaryota</taxon>
        <taxon>Fungi</taxon>
        <taxon>Dikarya</taxon>
        <taxon>Ascomycota</taxon>
        <taxon>Pezizomycotina</taxon>
        <taxon>Leotiomycetes</taxon>
        <taxon>Thelebolales</taxon>
        <taxon>Thelebolaceae</taxon>
        <taxon>Pseudogymnoascus</taxon>
    </lineage>
</organism>
<dbReference type="OrthoDB" id="1470350at2759"/>
<evidence type="ECO:0000256" key="8">
    <source>
        <dbReference type="RuleBase" id="RU000461"/>
    </source>
</evidence>
<dbReference type="PANTHER" id="PTHR24287:SF5">
    <property type="entry name" value="P450, PUTATIVE (EUROFUNG)-RELATED"/>
    <property type="match status" value="1"/>
</dbReference>
<accession>A0A177A173</accession>
<evidence type="ECO:0000256" key="1">
    <source>
        <dbReference type="ARBA" id="ARBA00001971"/>
    </source>
</evidence>
<evidence type="ECO:0000256" key="5">
    <source>
        <dbReference type="ARBA" id="ARBA00023004"/>
    </source>
</evidence>
<name>A0A177A173_9PEZI</name>
<comment type="cofactor">
    <cofactor evidence="1 7">
        <name>heme</name>
        <dbReference type="ChEBI" id="CHEBI:30413"/>
    </cofactor>
</comment>
<keyword evidence="7 8" id="KW-0349">Heme</keyword>
<dbReference type="InterPro" id="IPR002401">
    <property type="entry name" value="Cyt_P450_E_grp-I"/>
</dbReference>
<dbReference type="Proteomes" id="UP000077154">
    <property type="component" value="Unassembled WGS sequence"/>
</dbReference>
<dbReference type="InterPro" id="IPR036396">
    <property type="entry name" value="Cyt_P450_sf"/>
</dbReference>
<dbReference type="GO" id="GO:0004497">
    <property type="term" value="F:monooxygenase activity"/>
    <property type="evidence" value="ECO:0007669"/>
    <property type="project" value="UniProtKB-KW"/>
</dbReference>
<dbReference type="AlphaFoldDB" id="A0A177A173"/>
<dbReference type="PRINTS" id="PR00463">
    <property type="entry name" value="EP450I"/>
</dbReference>
<sequence>MIQDILNDLTRTNIAVGVFCLWVLWNLVTRIDEERRIAAYGKHAPTVRCWLPYNLDMVGRAVYNSLHNNNFGGWRKLFENNGRGRYTVEARPASQRIILTAEPENIKAILATQFGDFGKGKPFHNDWKPFLGDSIFTTDGDAWHASRQLIRPQFVKDRVSDLHTFEKHVQTLMTAIANGGVVGMPGVATDGVAQGRVVDVSDLFFRYTLDSSTDFLLGHSVDSLRTPIQEFAEAFGEVQRVQSIIARAGLLNWLVPRGSFNAGLKVMNTFIDQYIDRTLAFTSAELDSKAKSSSYNFLHALGGFTRDRKMLRDQLTAVLLAGRDTTASTLSWTFYELARHPVAFKKLRQEIMDVIGETDAPTYEDLKNMKYLQHTMNEVLRLYPVIPFNVRLSLKDTTLPFGGGPDGKSPIGVLKDTPVAYSTLVMQRRKDLYPINDDPNMGVEVFNPDRWFGWQPKPWTYIPFNGGPRLCIGQQFALTNMGYTIVRMLQRFDRVDSFMPEGPMGVPIMKADIVLQPGAGVATAFYDAKRETV</sequence>
<proteinExistence type="inferred from homology"/>
<evidence type="ECO:0000256" key="6">
    <source>
        <dbReference type="ARBA" id="ARBA00023033"/>
    </source>
</evidence>
<dbReference type="PANTHER" id="PTHR24287">
    <property type="entry name" value="P450, PUTATIVE (EUROFUNG)-RELATED"/>
    <property type="match status" value="1"/>
</dbReference>
<dbReference type="SUPFAM" id="SSF48264">
    <property type="entry name" value="Cytochrome P450"/>
    <property type="match status" value="1"/>
</dbReference>